<keyword evidence="3" id="KW-1185">Reference proteome</keyword>
<comment type="caution">
    <text evidence="2">The sequence shown here is derived from an EMBL/GenBank/DDBJ whole genome shotgun (WGS) entry which is preliminary data.</text>
</comment>
<dbReference type="Proteomes" id="UP000048984">
    <property type="component" value="Unassembled WGS sequence"/>
</dbReference>
<sequence length="355" mass="37250">MAQQVEYTRVGSFAILQIYENGQFNRCSASMGPGPSMLRFAVTPAGVYTVSVPDPGIRGGPVQATFLFERGPNIPLPVGGTGGRVWFAMPDRMLQTVSAHRGQMMVDLSGPGVPNGIASYRWTLNGMTTVLTALSDCIAVSTGGGQSAAAPPRPPSGGFGQTQQGFGQAQGGGQGQGFGPAQGGGQAQGGFQGQQGGAPAGQPTGVREDYASAGPWTIEYFRRNQRGKVLFCSTTRILASETAIRFRLDGKSLLIDFMGESTGALGRQVPVAYTFSSKKYNTRNTVKGVAVASTDPEGVEWLSLSEPKGTGHYELLADADTVTIQGGGKTWRYAIGETTGPMESVMECVQKFIPS</sequence>
<reference evidence="2 3" key="1">
    <citation type="submission" date="2015-09" db="EMBL/GenBank/DDBJ databases">
        <authorList>
            <person name="Jackson K.R."/>
            <person name="Lunt B.L."/>
            <person name="Fisher J.N.B."/>
            <person name="Gardner A.V."/>
            <person name="Bailey M.E."/>
            <person name="Deus L.M."/>
            <person name="Earl A.S."/>
            <person name="Gibby P.D."/>
            <person name="Hartmann K.A."/>
            <person name="Liu J.E."/>
            <person name="Manci A.M."/>
            <person name="Nielsen D.A."/>
            <person name="Solomon M.B."/>
            <person name="Breakwell D.P."/>
            <person name="Burnett S.H."/>
            <person name="Grose J.H."/>
        </authorList>
    </citation>
    <scope>NUCLEOTIDE SEQUENCE [LARGE SCALE GENOMIC DNA]</scope>
    <source>
        <strain evidence="2 3">16</strain>
    </source>
</reference>
<proteinExistence type="predicted"/>
<evidence type="ECO:0000256" key="1">
    <source>
        <dbReference type="SAM" id="MobiDB-lite"/>
    </source>
</evidence>
<dbReference type="AlphaFoldDB" id="A0A0P6VPB4"/>
<evidence type="ECO:0000313" key="2">
    <source>
        <dbReference type="EMBL" id="KPL53685.1"/>
    </source>
</evidence>
<dbReference type="EMBL" id="LJYW01000001">
    <property type="protein sequence ID" value="KPL53685.1"/>
    <property type="molecule type" value="Genomic_DNA"/>
</dbReference>
<protein>
    <submittedName>
        <fullName evidence="2">Uncharacterized protein</fullName>
    </submittedName>
</protein>
<name>A0A0P6VPB4_9HYPH</name>
<gene>
    <name evidence="2" type="ORF">ABB55_16905</name>
</gene>
<evidence type="ECO:0000313" key="3">
    <source>
        <dbReference type="Proteomes" id="UP000048984"/>
    </source>
</evidence>
<reference evidence="2 3" key="2">
    <citation type="submission" date="2015-10" db="EMBL/GenBank/DDBJ databases">
        <title>Draft Genome Sequence of Prosthecomicrobium hirschii ATCC 27832.</title>
        <authorList>
            <person name="Daniel J."/>
            <person name="Givan S.A."/>
            <person name="Brun Y.V."/>
            <person name="Brown P.J."/>
        </authorList>
    </citation>
    <scope>NUCLEOTIDE SEQUENCE [LARGE SCALE GENOMIC DNA]</scope>
    <source>
        <strain evidence="2 3">16</strain>
    </source>
</reference>
<feature type="compositionally biased region" description="Gly residues" evidence="1">
    <location>
        <begin position="168"/>
        <end position="199"/>
    </location>
</feature>
<feature type="region of interest" description="Disordered" evidence="1">
    <location>
        <begin position="142"/>
        <end position="209"/>
    </location>
</feature>
<organism evidence="2 3">
    <name type="scientific">Prosthecodimorpha hirschii</name>
    <dbReference type="NCBI Taxonomy" id="665126"/>
    <lineage>
        <taxon>Bacteria</taxon>
        <taxon>Pseudomonadati</taxon>
        <taxon>Pseudomonadota</taxon>
        <taxon>Alphaproteobacteria</taxon>
        <taxon>Hyphomicrobiales</taxon>
        <taxon>Ancalomicrobiaceae</taxon>
        <taxon>Prosthecodimorpha</taxon>
    </lineage>
</organism>
<accession>A0A0P6VPB4</accession>